<sequence>MCLNYFSYLYCVFKLYSHVVFYKYSSAVSHSINGICIP</sequence>
<accession>A0A8S5SLG7</accession>
<name>A0A8S5SLG7_9CAUD</name>
<organism evidence="1">
    <name type="scientific">Siphoviridae sp. ct3ka12</name>
    <dbReference type="NCBI Taxonomy" id="2827771"/>
    <lineage>
        <taxon>Viruses</taxon>
        <taxon>Duplodnaviria</taxon>
        <taxon>Heunggongvirae</taxon>
        <taxon>Uroviricota</taxon>
        <taxon>Caudoviricetes</taxon>
    </lineage>
</organism>
<dbReference type="EMBL" id="BK032619">
    <property type="protein sequence ID" value="DAF51659.1"/>
    <property type="molecule type" value="Genomic_DNA"/>
</dbReference>
<proteinExistence type="predicted"/>
<evidence type="ECO:0000313" key="1">
    <source>
        <dbReference type="EMBL" id="DAF51659.1"/>
    </source>
</evidence>
<reference evidence="1" key="1">
    <citation type="journal article" date="2021" name="Proc. Natl. Acad. Sci. U.S.A.">
        <title>A Catalog of Tens of Thousands of Viruses from Human Metagenomes Reveals Hidden Associations with Chronic Diseases.</title>
        <authorList>
            <person name="Tisza M.J."/>
            <person name="Buck C.B."/>
        </authorList>
    </citation>
    <scope>NUCLEOTIDE SEQUENCE</scope>
    <source>
        <strain evidence="1">Ct3ka12</strain>
    </source>
</reference>
<protein>
    <submittedName>
        <fullName evidence="1">Uncharacterized protein</fullName>
    </submittedName>
</protein>